<keyword evidence="9" id="KW-1185">Reference proteome</keyword>
<evidence type="ECO:0000256" key="3">
    <source>
        <dbReference type="ARBA" id="ARBA00006958"/>
    </source>
</evidence>
<proteinExistence type="inferred from homology"/>
<accession>A0A6J1RGH9</accession>
<evidence type="ECO:0000313" key="10">
    <source>
        <dbReference type="RefSeq" id="XP_024891920.1"/>
    </source>
</evidence>
<keyword evidence="7" id="KW-0539">Nucleus</keyword>
<dbReference type="OrthoDB" id="7697726at2759"/>
<dbReference type="PANTHER" id="PTHR22930:SF85">
    <property type="entry name" value="GH03217P-RELATED"/>
    <property type="match status" value="1"/>
</dbReference>
<evidence type="ECO:0000256" key="4">
    <source>
        <dbReference type="ARBA" id="ARBA00022722"/>
    </source>
</evidence>
<dbReference type="GO" id="GO:0005634">
    <property type="term" value="C:nucleus"/>
    <property type="evidence" value="ECO:0007669"/>
    <property type="project" value="UniProtKB-SubCell"/>
</dbReference>
<keyword evidence="5" id="KW-0479">Metal-binding</keyword>
<evidence type="ECO:0000313" key="9">
    <source>
        <dbReference type="Proteomes" id="UP000504618"/>
    </source>
</evidence>
<dbReference type="RefSeq" id="XP_024891920.1">
    <property type="nucleotide sequence ID" value="XM_025036152.1"/>
</dbReference>
<dbReference type="GO" id="GO:0004518">
    <property type="term" value="F:nuclease activity"/>
    <property type="evidence" value="ECO:0007669"/>
    <property type="project" value="UniProtKB-KW"/>
</dbReference>
<comment type="subcellular location">
    <subcellularLocation>
        <location evidence="2">Nucleus</location>
    </subcellularLocation>
</comment>
<evidence type="ECO:0000256" key="2">
    <source>
        <dbReference type="ARBA" id="ARBA00004123"/>
    </source>
</evidence>
<name>A0A6J1RGH9_9HYME</name>
<sequence>MAHVVDDRIVELELASSDEEDFYLLPPLPPILNEDNVEEDYNELQIFHPILGMIQRIEHVRIHNYVENVIRNYNNIDFIMHFRLSREVAYHLIDQFHVSEIFTSLQEGGRLKVTAEKHILCYLCFVGHESAGYRDVADRFGITISVLHKIITRVTDFIMSLAPNIIRYPTADEKEETAFYYRYEKEFPGVIGAIDGSHIRVDKPIEDPNSYINRKQYFSLHLQGVVNHNMKFIDVFVGYLGSVHDARVFRNSPIRNDLRELCGDNYYLLGDSAYPCLKQLIVPYRDNGHLTRAQRNFNQKLSSCRVVIENAFGCLKQRFRQLYHFKLRDIIRMVRIIHACCVLHNMANAREVEYFEAPMEDEYPDIEVQGQHIEQRINEIPRENETGIHIRDEICRQLNI</sequence>
<evidence type="ECO:0000256" key="6">
    <source>
        <dbReference type="ARBA" id="ARBA00022801"/>
    </source>
</evidence>
<dbReference type="PANTHER" id="PTHR22930">
    <property type="match status" value="1"/>
</dbReference>
<comment type="cofactor">
    <cofactor evidence="1">
        <name>a divalent metal cation</name>
        <dbReference type="ChEBI" id="CHEBI:60240"/>
    </cofactor>
</comment>
<dbReference type="Pfam" id="PF13359">
    <property type="entry name" value="DDE_Tnp_4"/>
    <property type="match status" value="1"/>
</dbReference>
<evidence type="ECO:0000259" key="8">
    <source>
        <dbReference type="Pfam" id="PF13359"/>
    </source>
</evidence>
<reference evidence="10" key="1">
    <citation type="submission" date="2025-08" db="UniProtKB">
        <authorList>
            <consortium name="RefSeq"/>
        </authorList>
    </citation>
    <scope>IDENTIFICATION</scope>
    <source>
        <tissue evidence="10">Whole body</tissue>
    </source>
</reference>
<dbReference type="Proteomes" id="UP000504618">
    <property type="component" value="Unplaced"/>
</dbReference>
<organism evidence="9 10">
    <name type="scientific">Temnothorax curvispinosus</name>
    <dbReference type="NCBI Taxonomy" id="300111"/>
    <lineage>
        <taxon>Eukaryota</taxon>
        <taxon>Metazoa</taxon>
        <taxon>Ecdysozoa</taxon>
        <taxon>Arthropoda</taxon>
        <taxon>Hexapoda</taxon>
        <taxon>Insecta</taxon>
        <taxon>Pterygota</taxon>
        <taxon>Neoptera</taxon>
        <taxon>Endopterygota</taxon>
        <taxon>Hymenoptera</taxon>
        <taxon>Apocrita</taxon>
        <taxon>Aculeata</taxon>
        <taxon>Formicoidea</taxon>
        <taxon>Formicidae</taxon>
        <taxon>Myrmicinae</taxon>
        <taxon>Temnothorax</taxon>
    </lineage>
</organism>
<keyword evidence="4" id="KW-0540">Nuclease</keyword>
<feature type="domain" description="DDE Tnp4" evidence="8">
    <location>
        <begin position="194"/>
        <end position="345"/>
    </location>
</feature>
<keyword evidence="6" id="KW-0378">Hydrolase</keyword>
<evidence type="ECO:0000256" key="5">
    <source>
        <dbReference type="ARBA" id="ARBA00022723"/>
    </source>
</evidence>
<dbReference type="InterPro" id="IPR027806">
    <property type="entry name" value="HARBI1_dom"/>
</dbReference>
<dbReference type="GO" id="GO:0016787">
    <property type="term" value="F:hydrolase activity"/>
    <property type="evidence" value="ECO:0007669"/>
    <property type="project" value="UniProtKB-KW"/>
</dbReference>
<dbReference type="GO" id="GO:0046872">
    <property type="term" value="F:metal ion binding"/>
    <property type="evidence" value="ECO:0007669"/>
    <property type="project" value="UniProtKB-KW"/>
</dbReference>
<dbReference type="InterPro" id="IPR045249">
    <property type="entry name" value="HARBI1-like"/>
</dbReference>
<comment type="similarity">
    <text evidence="3">Belongs to the HARBI1 family.</text>
</comment>
<dbReference type="GeneID" id="112467501"/>
<evidence type="ECO:0000256" key="7">
    <source>
        <dbReference type="ARBA" id="ARBA00023242"/>
    </source>
</evidence>
<protein>
    <submittedName>
        <fullName evidence="10">Nuclease HARBI1</fullName>
    </submittedName>
</protein>
<evidence type="ECO:0000256" key="1">
    <source>
        <dbReference type="ARBA" id="ARBA00001968"/>
    </source>
</evidence>
<gene>
    <name evidence="10" type="primary">LOC112467501</name>
</gene>
<dbReference type="AlphaFoldDB" id="A0A6J1RGH9"/>